<keyword evidence="3" id="KW-1185">Reference proteome</keyword>
<name>A0A0S4JNC1_BODSA</name>
<accession>A0A0S4JNC1</accession>
<gene>
    <name evidence="2" type="ORF">BSAL_33720</name>
</gene>
<protein>
    <submittedName>
        <fullName evidence="2">Uncharacterized protein</fullName>
    </submittedName>
</protein>
<dbReference type="AlphaFoldDB" id="A0A0S4JNC1"/>
<feature type="compositionally biased region" description="Polar residues" evidence="1">
    <location>
        <begin position="168"/>
        <end position="197"/>
    </location>
</feature>
<reference evidence="3" key="1">
    <citation type="submission" date="2015-09" db="EMBL/GenBank/DDBJ databases">
        <authorList>
            <consortium name="Pathogen Informatics"/>
        </authorList>
    </citation>
    <scope>NUCLEOTIDE SEQUENCE [LARGE SCALE GENOMIC DNA]</scope>
    <source>
        <strain evidence="3">Lake Konstanz</strain>
    </source>
</reference>
<organism evidence="2 3">
    <name type="scientific">Bodo saltans</name>
    <name type="common">Flagellated protozoan</name>
    <dbReference type="NCBI Taxonomy" id="75058"/>
    <lineage>
        <taxon>Eukaryota</taxon>
        <taxon>Discoba</taxon>
        <taxon>Euglenozoa</taxon>
        <taxon>Kinetoplastea</taxon>
        <taxon>Metakinetoplastina</taxon>
        <taxon>Eubodonida</taxon>
        <taxon>Bodonidae</taxon>
        <taxon>Bodo</taxon>
    </lineage>
</organism>
<feature type="region of interest" description="Disordered" evidence="1">
    <location>
        <begin position="126"/>
        <end position="197"/>
    </location>
</feature>
<evidence type="ECO:0000256" key="1">
    <source>
        <dbReference type="SAM" id="MobiDB-lite"/>
    </source>
</evidence>
<feature type="compositionally biased region" description="Polar residues" evidence="1">
    <location>
        <begin position="135"/>
        <end position="146"/>
    </location>
</feature>
<evidence type="ECO:0000313" key="2">
    <source>
        <dbReference type="EMBL" id="CUG91718.1"/>
    </source>
</evidence>
<dbReference type="EMBL" id="CYKH01001960">
    <property type="protein sequence ID" value="CUG91718.1"/>
    <property type="molecule type" value="Genomic_DNA"/>
</dbReference>
<sequence length="545" mass="58271">MQDFGNERELTLVDYIGTADVLGAPNVDYHQRRTTITSTAAVLRERRDSGNASSLGNRFVAALAHHAGHHGSTGASSSTVSSSADLQAGGVAFSPNASMTRVPAHLLMLGTPSSFTPAAAAAKKLDERKLDSSHLNRSWKASSLSQPYGGPAPSNPLRGAEGTGAQLLRSTTPTGKYRTNSPSASQRTGTPLTAQQSTEARAQEFYRRMEVAAERELAVASIKTPLHHGIVVGRENNALQYAKVALKEPGLATQRLKRLNDRLYDHMLSGTVSSAESLKQHHRLFNNPINAAHVALYQTAAGPSTTIASGHGALAASHVNLNEYNPYSPRTTHHIGRPTPTFVSTQPLVVAIAGAEDALNPTSPVKGVVGTLALAAPSAAPNLAANASWTERSHIAASQSLYAPPPPLAATELPNDDVEMMSECSLSLDDRFLLLHSCKFVVTTIASLSGLHNNRITLFSSPREFTEVIGITDVAASKMLSQMDAQRDDWDSLQRGSVEHTVVLRLLERLLKQTTSWYLPSARLPSGLGGTSKLRVTELYRLLRG</sequence>
<proteinExistence type="predicted"/>
<evidence type="ECO:0000313" key="3">
    <source>
        <dbReference type="Proteomes" id="UP000051952"/>
    </source>
</evidence>
<dbReference type="VEuPathDB" id="TriTrypDB:BSAL_33720"/>
<dbReference type="Proteomes" id="UP000051952">
    <property type="component" value="Unassembled WGS sequence"/>
</dbReference>